<sequence>MNRNGFTLIELVVVIVILGIIAVTAAPRFLNVQNDARNAALEGLKGAIHAGLSVGYGKMAVAGLESVAYITNKATDDGNYKAESIPIPGCEKGGAERCIFRYGYPESDFYTLTTLVDGINKHYYQDKDWGITRIDNDNALIITEKNNLDYAAQQRPPLMIRDNCYIRYQHPESANAGYTLEIIPCE</sequence>
<dbReference type="InterPro" id="IPR045584">
    <property type="entry name" value="Pilin-like"/>
</dbReference>
<evidence type="ECO:0000313" key="2">
    <source>
        <dbReference type="EMBL" id="KLV10525.1"/>
    </source>
</evidence>
<gene>
    <name evidence="2" type="ORF">ABT57_08320</name>
</gene>
<reference evidence="2 3" key="1">
    <citation type="submission" date="2015-05" db="EMBL/GenBank/DDBJ databases">
        <title>Photobacterium galathea sp. nov.</title>
        <authorList>
            <person name="Machado H."/>
            <person name="Gram L."/>
        </authorList>
    </citation>
    <scope>NUCLEOTIDE SEQUENCE [LARGE SCALE GENOMIC DNA]</scope>
    <source>
        <strain evidence="2 3">DSM 22954</strain>
    </source>
</reference>
<dbReference type="OrthoDB" id="5874092at2"/>
<dbReference type="RefSeq" id="WP_047884690.1">
    <property type="nucleotide sequence ID" value="NZ_LDOU01000006.1"/>
</dbReference>
<dbReference type="SUPFAM" id="SSF54523">
    <property type="entry name" value="Pili subunits"/>
    <property type="match status" value="1"/>
</dbReference>
<dbReference type="InterPro" id="IPR012902">
    <property type="entry name" value="N_methyl_site"/>
</dbReference>
<name>A0A0J1HFY6_9GAMM</name>
<evidence type="ECO:0000313" key="3">
    <source>
        <dbReference type="Proteomes" id="UP000035909"/>
    </source>
</evidence>
<dbReference type="NCBIfam" id="TIGR02532">
    <property type="entry name" value="IV_pilin_GFxxxE"/>
    <property type="match status" value="1"/>
</dbReference>
<protein>
    <submittedName>
        <fullName evidence="2">MSHA biogenesis protein MshA</fullName>
    </submittedName>
</protein>
<dbReference type="PATRIC" id="fig|320778.3.peg.1806"/>
<keyword evidence="1" id="KW-1133">Transmembrane helix</keyword>
<keyword evidence="1" id="KW-0812">Transmembrane</keyword>
<dbReference type="Proteomes" id="UP000035909">
    <property type="component" value="Unassembled WGS sequence"/>
</dbReference>
<dbReference type="AlphaFoldDB" id="A0A0J1HFY6"/>
<comment type="caution">
    <text evidence="2">The sequence shown here is derived from an EMBL/GenBank/DDBJ whole genome shotgun (WGS) entry which is preliminary data.</text>
</comment>
<dbReference type="Pfam" id="PF07963">
    <property type="entry name" value="N_methyl"/>
    <property type="match status" value="1"/>
</dbReference>
<evidence type="ECO:0000256" key="1">
    <source>
        <dbReference type="SAM" id="Phobius"/>
    </source>
</evidence>
<organism evidence="2 3">
    <name type="scientific">Photobacterium ganghwense</name>
    <dbReference type="NCBI Taxonomy" id="320778"/>
    <lineage>
        <taxon>Bacteria</taxon>
        <taxon>Pseudomonadati</taxon>
        <taxon>Pseudomonadota</taxon>
        <taxon>Gammaproteobacteria</taxon>
        <taxon>Vibrionales</taxon>
        <taxon>Vibrionaceae</taxon>
        <taxon>Photobacterium</taxon>
    </lineage>
</organism>
<feature type="transmembrane region" description="Helical" evidence="1">
    <location>
        <begin position="6"/>
        <end position="27"/>
    </location>
</feature>
<dbReference type="EMBL" id="LDOU01000006">
    <property type="protein sequence ID" value="KLV10525.1"/>
    <property type="molecule type" value="Genomic_DNA"/>
</dbReference>
<keyword evidence="1" id="KW-0472">Membrane</keyword>
<dbReference type="STRING" id="320778.ABT57_08320"/>
<dbReference type="Gene3D" id="3.30.700.10">
    <property type="entry name" value="Glycoprotein, Type 4 Pilin"/>
    <property type="match status" value="1"/>
</dbReference>
<keyword evidence="3" id="KW-1185">Reference proteome</keyword>
<accession>A0A0J1HFY6</accession>
<proteinExistence type="predicted"/>